<feature type="region of interest" description="Disordered" evidence="2">
    <location>
        <begin position="486"/>
        <end position="528"/>
    </location>
</feature>
<dbReference type="Proteomes" id="UP000070501">
    <property type="component" value="Unassembled WGS sequence"/>
</dbReference>
<feature type="region of interest" description="Disordered" evidence="2">
    <location>
        <begin position="658"/>
        <end position="719"/>
    </location>
</feature>
<dbReference type="InterPro" id="IPR029058">
    <property type="entry name" value="AB_hydrolase_fold"/>
</dbReference>
<feature type="compositionally biased region" description="Polar residues" evidence="2">
    <location>
        <begin position="740"/>
        <end position="753"/>
    </location>
</feature>
<evidence type="ECO:0000256" key="2">
    <source>
        <dbReference type="SAM" id="MobiDB-lite"/>
    </source>
</evidence>
<proteinExistence type="predicted"/>
<feature type="domain" description="Alpha/beta hydrolase fold-3" evidence="3">
    <location>
        <begin position="353"/>
        <end position="403"/>
    </location>
</feature>
<dbReference type="AlphaFoldDB" id="A0A136JHW5"/>
<sequence length="955" mass="104688">MNTATVSMAVTPTVLSTFVNHYLNRKPLHQRPTAHLSYDEGLHLIRSFLRFASHHSVEDLQAFTAQWVPHPQWVKVEDVSIPEAKLDEAAAALIRQLGPDGIRKVGGKNWWQWRRPGKPLAAEWIEMKADYQARKKSGTPCNRVMLYVHGGAYFFGSVGEHRYQMQRHARKLKARVFAPEYRLAPQFPFPCGLQDCLAAYLHLLTVQDPSTIILAGDSAGGGMVVSLLVIMRDQGIPLPAGAVLISPWVDLTHSFPSLSGDAPMDYIPTYGFHHKPSAAWPPLNDDQYELLKQQVDKQAALGQTKLTKPESVDMKRLAKDLENLGDNKNGDASVPSFLKINIDGKDIELKDQIQMYTTNDLLNHPLVSPVMQPTLGGLPPLLIMTGGGEILRDEQVYLAHKCANPMKYALPDVQMNDAAREQLARYKPTDVQLQLWEDMCHVGPTLSFTRPAKYMFRSAAQFGAWALARAQKTEIEILDDDDISIISSSEDSDEESRKGKKNTEAESKEETGSPLVPVSTVGKAGDPLPAFKRHMIRQRVDRHGRISAMEPEAEIEACNLAPESIGVVKEGPVRKWLETRRQWDSRFGSASAKVHKKRLKEMVAGYELFEGEHPPPSSMAARRRAGEKVPEQKKKKSMGLALWSLWGSKHDEQTVIREEQADKAPEVKVASTDEGQGARSPSDLAKQAEAIKGRERSKSRSRVVKDENQTGSTHDASDADERHMVAALAAHRAQVEGGVQDTTTPEADTQPSANGRLLTPDYQPPELGVTGKRPKVGGIAVPFTLKKEADTASMITLTSQTDGQSIISPLPPLEGSRDAEIDPLAQHERLNTSAAAVAMVNEKAAVEVVQPEDVKKGTTTNSDLKVTEQEQALTPQTQTPQNAASEPTAAATSAVDAENSDDAETPKANAEPLATPASEYFGVPVMQGGVVVQGSGERPPLESFVTAQEDLPMAK</sequence>
<evidence type="ECO:0000313" key="5">
    <source>
        <dbReference type="Proteomes" id="UP000070501"/>
    </source>
</evidence>
<dbReference type="EMBL" id="KQ964245">
    <property type="protein sequence ID" value="KXJ96744.1"/>
    <property type="molecule type" value="Genomic_DNA"/>
</dbReference>
<feature type="region of interest" description="Disordered" evidence="2">
    <location>
        <begin position="871"/>
        <end position="914"/>
    </location>
</feature>
<dbReference type="Gene3D" id="3.40.50.1820">
    <property type="entry name" value="alpha/beta hydrolase"/>
    <property type="match status" value="1"/>
</dbReference>
<feature type="compositionally biased region" description="Polar residues" evidence="2">
    <location>
        <begin position="871"/>
        <end position="882"/>
    </location>
</feature>
<dbReference type="PANTHER" id="PTHR48081:SF19">
    <property type="entry name" value="AB HYDROLASE SUPERFAMILY PROTEIN C4A8.06C"/>
    <property type="match status" value="1"/>
</dbReference>
<protein>
    <recommendedName>
        <fullName evidence="3">Alpha/beta hydrolase fold-3 domain-containing protein</fullName>
    </recommendedName>
</protein>
<evidence type="ECO:0000256" key="1">
    <source>
        <dbReference type="ARBA" id="ARBA00022801"/>
    </source>
</evidence>
<name>A0A136JHW5_9PEZI</name>
<reference evidence="5" key="1">
    <citation type="submission" date="2016-02" db="EMBL/GenBank/DDBJ databases">
        <title>Draft genome sequence of Microdochium bolleyi, a fungal endophyte of beachgrass.</title>
        <authorList>
            <consortium name="DOE Joint Genome Institute"/>
            <person name="David A.S."/>
            <person name="May G."/>
            <person name="Haridas S."/>
            <person name="Lim J."/>
            <person name="Wang M."/>
            <person name="Labutti K."/>
            <person name="Lipzen A."/>
            <person name="Barry K."/>
            <person name="Grigoriev I.V."/>
        </authorList>
    </citation>
    <scope>NUCLEOTIDE SEQUENCE [LARGE SCALE GENOMIC DNA]</scope>
    <source>
        <strain evidence="5">J235TASD1</strain>
    </source>
</reference>
<feature type="region of interest" description="Disordered" evidence="2">
    <location>
        <begin position="610"/>
        <end position="636"/>
    </location>
</feature>
<keyword evidence="1" id="KW-0378">Hydrolase</keyword>
<dbReference type="GO" id="GO:0016787">
    <property type="term" value="F:hydrolase activity"/>
    <property type="evidence" value="ECO:0007669"/>
    <property type="project" value="UniProtKB-KW"/>
</dbReference>
<dbReference type="SUPFAM" id="SSF53474">
    <property type="entry name" value="alpha/beta-Hydrolases"/>
    <property type="match status" value="1"/>
</dbReference>
<dbReference type="OrthoDB" id="2336090at2759"/>
<gene>
    <name evidence="4" type="ORF">Micbo1qcDRAFT_229566</name>
</gene>
<keyword evidence="5" id="KW-1185">Reference proteome</keyword>
<feature type="region of interest" description="Disordered" evidence="2">
    <location>
        <begin position="934"/>
        <end position="955"/>
    </location>
</feature>
<feature type="compositionally biased region" description="Basic and acidic residues" evidence="2">
    <location>
        <begin position="495"/>
        <end position="511"/>
    </location>
</feature>
<dbReference type="PANTHER" id="PTHR48081">
    <property type="entry name" value="AB HYDROLASE SUPERFAMILY PROTEIN C4A8.06C"/>
    <property type="match status" value="1"/>
</dbReference>
<feature type="region of interest" description="Disordered" evidence="2">
    <location>
        <begin position="733"/>
        <end position="773"/>
    </location>
</feature>
<dbReference type="InParanoid" id="A0A136JHW5"/>
<feature type="compositionally biased region" description="Low complexity" evidence="2">
    <location>
        <begin position="883"/>
        <end position="894"/>
    </location>
</feature>
<evidence type="ECO:0000259" key="3">
    <source>
        <dbReference type="Pfam" id="PF07859"/>
    </source>
</evidence>
<dbReference type="Pfam" id="PF07859">
    <property type="entry name" value="Abhydrolase_3"/>
    <property type="match status" value="2"/>
</dbReference>
<feature type="compositionally biased region" description="Basic and acidic residues" evidence="2">
    <location>
        <begin position="689"/>
        <end position="708"/>
    </location>
</feature>
<feature type="domain" description="Alpha/beta hydrolase fold-3" evidence="3">
    <location>
        <begin position="145"/>
        <end position="257"/>
    </location>
</feature>
<dbReference type="InterPro" id="IPR050300">
    <property type="entry name" value="GDXG_lipolytic_enzyme"/>
</dbReference>
<organism evidence="4 5">
    <name type="scientific">Microdochium bolleyi</name>
    <dbReference type="NCBI Taxonomy" id="196109"/>
    <lineage>
        <taxon>Eukaryota</taxon>
        <taxon>Fungi</taxon>
        <taxon>Dikarya</taxon>
        <taxon>Ascomycota</taxon>
        <taxon>Pezizomycotina</taxon>
        <taxon>Sordariomycetes</taxon>
        <taxon>Xylariomycetidae</taxon>
        <taxon>Xylariales</taxon>
        <taxon>Microdochiaceae</taxon>
        <taxon>Microdochium</taxon>
    </lineage>
</organism>
<accession>A0A136JHW5</accession>
<dbReference type="InterPro" id="IPR013094">
    <property type="entry name" value="AB_hydrolase_3"/>
</dbReference>
<dbReference type="STRING" id="196109.A0A136JHW5"/>
<evidence type="ECO:0000313" key="4">
    <source>
        <dbReference type="EMBL" id="KXJ96744.1"/>
    </source>
</evidence>